<sequence length="146" mass="16097">MGSKALELSMRKDSLCIYPMSSFCHGPTRYEHALNLTVRPAKMHMSWPPAGIYPRLLCVKASHGTMVLGWGNHPCRSQSFASLAGLKLNSCLAPIEVSVDSILHARLVDAELDPDFENPPYHVSNLLLYAQDERLPGSEEAAFSKS</sequence>
<dbReference type="AlphaFoldDB" id="A0AAD5RG77"/>
<reference evidence="1" key="1">
    <citation type="submission" date="2022-07" db="EMBL/GenBank/DDBJ databases">
        <title>Draft genome sequence of Zalerion maritima ATCC 34329, a (micro)plastics degrading marine fungus.</title>
        <authorList>
            <person name="Paco A."/>
            <person name="Goncalves M.F.M."/>
            <person name="Rocha-Santos T.A.P."/>
            <person name="Alves A."/>
        </authorList>
    </citation>
    <scope>NUCLEOTIDE SEQUENCE</scope>
    <source>
        <strain evidence="1">ATCC 34329</strain>
    </source>
</reference>
<protein>
    <submittedName>
        <fullName evidence="1">Uncharacterized protein</fullName>
    </submittedName>
</protein>
<organism evidence="1 2">
    <name type="scientific">Zalerion maritima</name>
    <dbReference type="NCBI Taxonomy" id="339359"/>
    <lineage>
        <taxon>Eukaryota</taxon>
        <taxon>Fungi</taxon>
        <taxon>Dikarya</taxon>
        <taxon>Ascomycota</taxon>
        <taxon>Pezizomycotina</taxon>
        <taxon>Sordariomycetes</taxon>
        <taxon>Lulworthiomycetidae</taxon>
        <taxon>Lulworthiales</taxon>
        <taxon>Lulworthiaceae</taxon>
        <taxon>Zalerion</taxon>
    </lineage>
</organism>
<accession>A0AAD5RG77</accession>
<dbReference type="Proteomes" id="UP001201980">
    <property type="component" value="Unassembled WGS sequence"/>
</dbReference>
<dbReference type="EMBL" id="JAKWBI020000939">
    <property type="protein sequence ID" value="KAJ2891939.1"/>
    <property type="molecule type" value="Genomic_DNA"/>
</dbReference>
<evidence type="ECO:0000313" key="2">
    <source>
        <dbReference type="Proteomes" id="UP001201980"/>
    </source>
</evidence>
<comment type="caution">
    <text evidence="1">The sequence shown here is derived from an EMBL/GenBank/DDBJ whole genome shotgun (WGS) entry which is preliminary data.</text>
</comment>
<gene>
    <name evidence="1" type="ORF">MKZ38_010511</name>
</gene>
<evidence type="ECO:0000313" key="1">
    <source>
        <dbReference type="EMBL" id="KAJ2891939.1"/>
    </source>
</evidence>
<name>A0AAD5RG77_9PEZI</name>
<keyword evidence="2" id="KW-1185">Reference proteome</keyword>
<proteinExistence type="predicted"/>